<feature type="signal peptide" evidence="2">
    <location>
        <begin position="1"/>
        <end position="22"/>
    </location>
</feature>
<protein>
    <recommendedName>
        <fullName evidence="5">TRAP transporter substrate-binding protein</fullName>
    </recommendedName>
</protein>
<feature type="chain" id="PRO_5015471874" description="TRAP transporter substrate-binding protein" evidence="2">
    <location>
        <begin position="23"/>
        <end position="486"/>
    </location>
</feature>
<keyword evidence="2" id="KW-0732">Signal</keyword>
<accession>A0A2S0P7U2</accession>
<gene>
    <name evidence="3" type="ORF">DAI18_04315</name>
</gene>
<dbReference type="Gene3D" id="3.40.190.10">
    <property type="entry name" value="Periplasmic binding protein-like II"/>
    <property type="match status" value="2"/>
</dbReference>
<organism evidence="3 4">
    <name type="scientific">Microvirgula aerodenitrificans</name>
    <dbReference type="NCBI Taxonomy" id="57480"/>
    <lineage>
        <taxon>Bacteria</taxon>
        <taxon>Pseudomonadati</taxon>
        <taxon>Pseudomonadota</taxon>
        <taxon>Betaproteobacteria</taxon>
        <taxon>Neisseriales</taxon>
        <taxon>Aquaspirillaceae</taxon>
        <taxon>Microvirgula</taxon>
    </lineage>
</organism>
<keyword evidence="1" id="KW-0175">Coiled coil</keyword>
<evidence type="ECO:0000313" key="4">
    <source>
        <dbReference type="Proteomes" id="UP000244173"/>
    </source>
</evidence>
<dbReference type="STRING" id="1122240.GCA_000620105_00604"/>
<dbReference type="EMBL" id="CP028519">
    <property type="protein sequence ID" value="AVY93357.1"/>
    <property type="molecule type" value="Genomic_DNA"/>
</dbReference>
<evidence type="ECO:0008006" key="5">
    <source>
        <dbReference type="Google" id="ProtNLM"/>
    </source>
</evidence>
<feature type="coiled-coil region" evidence="1">
    <location>
        <begin position="179"/>
        <end position="206"/>
    </location>
</feature>
<dbReference type="AlphaFoldDB" id="A0A2S0P7U2"/>
<dbReference type="Proteomes" id="UP000244173">
    <property type="component" value="Chromosome"/>
</dbReference>
<dbReference type="RefSeq" id="WP_107888817.1">
    <property type="nucleotide sequence ID" value="NZ_CP028519.1"/>
</dbReference>
<name>A0A2S0P7U2_9NEIS</name>
<dbReference type="Pfam" id="PF16868">
    <property type="entry name" value="NMT1_3"/>
    <property type="match status" value="1"/>
</dbReference>
<proteinExistence type="predicted"/>
<dbReference type="CDD" id="cd13520">
    <property type="entry name" value="PBP2_TAXI_TRAP"/>
    <property type="match status" value="1"/>
</dbReference>
<dbReference type="SUPFAM" id="SSF53850">
    <property type="entry name" value="Periplasmic binding protein-like II"/>
    <property type="match status" value="1"/>
</dbReference>
<dbReference type="PANTHER" id="PTHR42941:SF1">
    <property type="entry name" value="SLL1037 PROTEIN"/>
    <property type="match status" value="1"/>
</dbReference>
<dbReference type="NCBIfam" id="TIGR02122">
    <property type="entry name" value="TRAP_TAXI"/>
    <property type="match status" value="1"/>
</dbReference>
<sequence>MKPVCLLLLLLLAGCSPSPPPAQLVHDLQQRLDRDFGERRLVVETLDRLGSAPDRMAPAQRVVYFRVALRLGQPYDFGAWRTHNVARLAELIGCGPRGLYGVRAGGNWAGDTLRAFGRISYRRAGKGWQVVATPVAERAMPPAGRPVPPDTVERLTHALSTAVHALSGPARPASDRIVEEELGSALQNIENRLARLQQGLALASGERGGEYWRIGEAMATVRGSAPAVVNIATSGSVANLELLDDGTVGVAIVQADVLLAAARGEGVFSGRRPDGGLRLLARLYPEAVHVIVRDGLPVYRIADLRQRRVAIGSTDSGARQTVVEVLRRHGLTAANGLKAESMALRDALTLFAAGRLDAIIHTIGVPSADLAVLARSQRIRLLPLDDAVIEAMRRDNPVYLAFSIPADSYDGQRQAVATLAVPALLVARDTLSGDAVQRVLDLLYRQADFAALGSRQGAWIPRDAAGQAGGPVPMHVAAVPAVEGPP</sequence>
<reference evidence="3 4" key="1">
    <citation type="submission" date="2018-04" db="EMBL/GenBank/DDBJ databases">
        <title>Denitrifier Microvirgula.</title>
        <authorList>
            <person name="Anderson E."/>
            <person name="Jang J."/>
            <person name="Ishii S."/>
        </authorList>
    </citation>
    <scope>NUCLEOTIDE SEQUENCE [LARGE SCALE GENOMIC DNA]</scope>
    <source>
        <strain evidence="3 4">BE2.4</strain>
    </source>
</reference>
<dbReference type="OrthoDB" id="9780180at2"/>
<keyword evidence="4" id="KW-1185">Reference proteome</keyword>
<evidence type="ECO:0000313" key="3">
    <source>
        <dbReference type="EMBL" id="AVY93357.1"/>
    </source>
</evidence>
<dbReference type="InterPro" id="IPR011852">
    <property type="entry name" value="TRAP_TAXI"/>
</dbReference>
<dbReference type="PROSITE" id="PS51257">
    <property type="entry name" value="PROKAR_LIPOPROTEIN"/>
    <property type="match status" value="1"/>
</dbReference>
<evidence type="ECO:0000256" key="2">
    <source>
        <dbReference type="SAM" id="SignalP"/>
    </source>
</evidence>
<dbReference type="KEGG" id="maer:DAI18_04315"/>
<dbReference type="PANTHER" id="PTHR42941">
    <property type="entry name" value="SLL1037 PROTEIN"/>
    <property type="match status" value="1"/>
</dbReference>
<evidence type="ECO:0000256" key="1">
    <source>
        <dbReference type="SAM" id="Coils"/>
    </source>
</evidence>